<accession>A0A382Q1F8</accession>
<name>A0A382Q1F8_9ZZZZ</name>
<dbReference type="EMBL" id="UINC01110914">
    <property type="protein sequence ID" value="SVC78738.1"/>
    <property type="molecule type" value="Genomic_DNA"/>
</dbReference>
<gene>
    <name evidence="1" type="ORF">METZ01_LOCUS331592</name>
</gene>
<dbReference type="Gene3D" id="3.30.70.100">
    <property type="match status" value="1"/>
</dbReference>
<reference evidence="1" key="1">
    <citation type="submission" date="2018-05" db="EMBL/GenBank/DDBJ databases">
        <authorList>
            <person name="Lanie J.A."/>
            <person name="Ng W.-L."/>
            <person name="Kazmierczak K.M."/>
            <person name="Andrzejewski T.M."/>
            <person name="Davidsen T.M."/>
            <person name="Wayne K.J."/>
            <person name="Tettelin H."/>
            <person name="Glass J.I."/>
            <person name="Rusch D."/>
            <person name="Podicherti R."/>
            <person name="Tsui H.-C.T."/>
            <person name="Winkler M.E."/>
        </authorList>
    </citation>
    <scope>NUCLEOTIDE SEQUENCE</scope>
</reference>
<organism evidence="1">
    <name type="scientific">marine metagenome</name>
    <dbReference type="NCBI Taxonomy" id="408172"/>
    <lineage>
        <taxon>unclassified sequences</taxon>
        <taxon>metagenomes</taxon>
        <taxon>ecological metagenomes</taxon>
    </lineage>
</organism>
<proteinExistence type="predicted"/>
<protein>
    <submittedName>
        <fullName evidence="1">Uncharacterized protein</fullName>
    </submittedName>
</protein>
<dbReference type="AlphaFoldDB" id="A0A382Q1F8"/>
<sequence length="269" mass="31593">MKKQRQVVTFITVNDLSDIIEIQENITGHTEQLNGKELVNAHFDKNISWKGIRLDMYIVTSFANAKDCNEFAEKLKSMPQFEHICCFLARRKFAMMTSIFRFLNRFLYRPQPTLAIDERKIVNDIQKEQELWFTPETLDISLKQNLDLPMCIVTFNRFREIAEYDDDTHKVVSGYVAYKQRYANAVVMSALKHGMHPVYLSEDLTLLYASPNHPLDQGWEDLQINEYRTRRDFFQLIQEDRYQNASVHRRAAVISSFVQCSTIKSSESQ</sequence>
<evidence type="ECO:0000313" key="1">
    <source>
        <dbReference type="EMBL" id="SVC78738.1"/>
    </source>
</evidence>